<proteinExistence type="predicted"/>
<sequence length="240" mass="27799">MNKQDDNTELFHKRMLSLLSDEEEQAFAARIAAEEDFAQEYQEYKSLAEVLIVQEGEELKKQLTTLSSVASKSEPVWWKAAAVVAILFGIFAVYQWAPGEDLYQDYFDPYPNVLVPTTRGQDSPDSILQRAFSKYDREDYQGASVLFEELLKQNPSDSIQFYWAMTLLNTEQNQKAESVLKELMEEFPQNEFKAETHWYYGLVLLKNKETEAAKDAFKRVVEHPGTFKKKEAQELLEQLP</sequence>
<evidence type="ECO:0000313" key="2">
    <source>
        <dbReference type="EMBL" id="PQJ16055.1"/>
    </source>
</evidence>
<dbReference type="InterPro" id="IPR011990">
    <property type="entry name" value="TPR-like_helical_dom_sf"/>
</dbReference>
<dbReference type="Gene3D" id="1.25.40.10">
    <property type="entry name" value="Tetratricopeptide repeat domain"/>
    <property type="match status" value="1"/>
</dbReference>
<organism evidence="2 3">
    <name type="scientific">Aureicoccus marinus</name>
    <dbReference type="NCBI Taxonomy" id="754435"/>
    <lineage>
        <taxon>Bacteria</taxon>
        <taxon>Pseudomonadati</taxon>
        <taxon>Bacteroidota</taxon>
        <taxon>Flavobacteriia</taxon>
        <taxon>Flavobacteriales</taxon>
        <taxon>Flavobacteriaceae</taxon>
        <taxon>Aureicoccus</taxon>
    </lineage>
</organism>
<reference evidence="3" key="1">
    <citation type="submission" date="2016-11" db="EMBL/GenBank/DDBJ databases">
        <title>Trade-off between light-utilization and light-protection in marine flavobacteria.</title>
        <authorList>
            <person name="Kumagai Y."/>
            <person name="Yoshizawa S."/>
            <person name="Kogure K."/>
        </authorList>
    </citation>
    <scope>NUCLEOTIDE SEQUENCE [LARGE SCALE GENOMIC DNA]</scope>
    <source>
        <strain evidence="3">SG-18</strain>
    </source>
</reference>
<keyword evidence="3" id="KW-1185">Reference proteome</keyword>
<accession>A0A2S7T967</accession>
<evidence type="ECO:0000313" key="3">
    <source>
        <dbReference type="Proteomes" id="UP000239366"/>
    </source>
</evidence>
<dbReference type="AlphaFoldDB" id="A0A2S7T967"/>
<dbReference type="RefSeq" id="WP_105001724.1">
    <property type="nucleotide sequence ID" value="NZ_MQVX01000001.1"/>
</dbReference>
<dbReference type="Proteomes" id="UP000239366">
    <property type="component" value="Unassembled WGS sequence"/>
</dbReference>
<evidence type="ECO:0008006" key="4">
    <source>
        <dbReference type="Google" id="ProtNLM"/>
    </source>
</evidence>
<feature type="transmembrane region" description="Helical" evidence="1">
    <location>
        <begin position="76"/>
        <end position="97"/>
    </location>
</feature>
<dbReference type="OrthoDB" id="979271at2"/>
<keyword evidence="1" id="KW-0812">Transmembrane</keyword>
<dbReference type="EMBL" id="MQVX01000001">
    <property type="protein sequence ID" value="PQJ16055.1"/>
    <property type="molecule type" value="Genomic_DNA"/>
</dbReference>
<comment type="caution">
    <text evidence="2">The sequence shown here is derived from an EMBL/GenBank/DDBJ whole genome shotgun (WGS) entry which is preliminary data.</text>
</comment>
<name>A0A2S7T967_9FLAO</name>
<gene>
    <name evidence="2" type="ORF">BST99_10255</name>
</gene>
<keyword evidence="1" id="KW-0472">Membrane</keyword>
<keyword evidence="1" id="KW-1133">Transmembrane helix</keyword>
<dbReference type="SUPFAM" id="SSF48452">
    <property type="entry name" value="TPR-like"/>
    <property type="match status" value="1"/>
</dbReference>
<protein>
    <recommendedName>
        <fullName evidence="4">Tetratricopeptide repeat protein</fullName>
    </recommendedName>
</protein>
<evidence type="ECO:0000256" key="1">
    <source>
        <dbReference type="SAM" id="Phobius"/>
    </source>
</evidence>